<evidence type="ECO:0000313" key="1">
    <source>
        <dbReference type="EMBL" id="TYA14779.1"/>
    </source>
</evidence>
<protein>
    <submittedName>
        <fullName evidence="1">Uncharacterized protein</fullName>
    </submittedName>
</protein>
<accession>A0A5D0CXL6</accession>
<organism evidence="1 2">
    <name type="scientific">Paenibacillus faecis</name>
    <dbReference type="NCBI Taxonomy" id="862114"/>
    <lineage>
        <taxon>Bacteria</taxon>
        <taxon>Bacillati</taxon>
        <taxon>Bacillota</taxon>
        <taxon>Bacilli</taxon>
        <taxon>Bacillales</taxon>
        <taxon>Paenibacillaceae</taxon>
        <taxon>Paenibacillus</taxon>
    </lineage>
</organism>
<comment type="caution">
    <text evidence="1">The sequence shown here is derived from an EMBL/GenBank/DDBJ whole genome shotgun (WGS) entry which is preliminary data.</text>
</comment>
<keyword evidence="2" id="KW-1185">Reference proteome</keyword>
<name>A0A5D0CXL6_9BACL</name>
<evidence type="ECO:0000313" key="2">
    <source>
        <dbReference type="Proteomes" id="UP000325218"/>
    </source>
</evidence>
<reference evidence="1 2" key="1">
    <citation type="submission" date="2019-08" db="EMBL/GenBank/DDBJ databases">
        <title>Genome sequencing of Paenibacillus faecis DSM 23593(T).</title>
        <authorList>
            <person name="Kook J.-K."/>
            <person name="Park S.-N."/>
            <person name="Lim Y.K."/>
        </authorList>
    </citation>
    <scope>NUCLEOTIDE SEQUENCE [LARGE SCALE GENOMIC DNA]</scope>
    <source>
        <strain evidence="1 2">DSM 23593</strain>
    </source>
</reference>
<dbReference type="RefSeq" id="WP_148450373.1">
    <property type="nucleotide sequence ID" value="NZ_VSDO01000001.1"/>
</dbReference>
<dbReference type="AlphaFoldDB" id="A0A5D0CXL6"/>
<dbReference type="EMBL" id="VSDO01000001">
    <property type="protein sequence ID" value="TYA14779.1"/>
    <property type="molecule type" value="Genomic_DNA"/>
</dbReference>
<dbReference type="OrthoDB" id="1655367at2"/>
<sequence>MNQKYLIATAQGQEQNVALCITANAQNIASFLTQYREAPFISIDTLHDFPFLTARYGFVDTCYDQQYLIHHLLPALNPMQLEDVKAPELTFLTNPSDLLGYEAPKPDWNCLMDYGITDEEYNVMDMQIDESEDNEL</sequence>
<proteinExistence type="predicted"/>
<gene>
    <name evidence="1" type="ORF">FRY98_03635</name>
</gene>
<dbReference type="Proteomes" id="UP000325218">
    <property type="component" value="Unassembled WGS sequence"/>
</dbReference>